<dbReference type="SUPFAM" id="SSF54928">
    <property type="entry name" value="RNA-binding domain, RBD"/>
    <property type="match status" value="2"/>
</dbReference>
<dbReference type="InterPro" id="IPR000504">
    <property type="entry name" value="RRM_dom"/>
</dbReference>
<dbReference type="InterPro" id="IPR012677">
    <property type="entry name" value="Nucleotide-bd_a/b_plait_sf"/>
</dbReference>
<feature type="compositionally biased region" description="Basic and acidic residues" evidence="3">
    <location>
        <begin position="102"/>
        <end position="111"/>
    </location>
</feature>
<feature type="compositionally biased region" description="Basic and acidic residues" evidence="3">
    <location>
        <begin position="80"/>
        <end position="90"/>
    </location>
</feature>
<dbReference type="Gene3D" id="3.30.70.330">
    <property type="match status" value="2"/>
</dbReference>
<feature type="region of interest" description="Disordered" evidence="3">
    <location>
        <begin position="1"/>
        <end position="111"/>
    </location>
</feature>
<dbReference type="SMART" id="SM00360">
    <property type="entry name" value="RRM"/>
    <property type="match status" value="2"/>
</dbReference>
<protein>
    <recommendedName>
        <fullName evidence="4">RRM domain-containing protein</fullName>
    </recommendedName>
</protein>
<feature type="domain" description="RRM" evidence="4">
    <location>
        <begin position="111"/>
        <end position="188"/>
    </location>
</feature>
<dbReference type="PANTHER" id="PTHR23003:SF3">
    <property type="entry name" value="FI21236P1-RELATED"/>
    <property type="match status" value="1"/>
</dbReference>
<evidence type="ECO:0000256" key="1">
    <source>
        <dbReference type="ARBA" id="ARBA00022884"/>
    </source>
</evidence>
<dbReference type="PANTHER" id="PTHR23003">
    <property type="entry name" value="RNA RECOGNITION MOTIF RRM DOMAIN CONTAINING PROTEIN"/>
    <property type="match status" value="1"/>
</dbReference>
<evidence type="ECO:0000259" key="4">
    <source>
        <dbReference type="PROSITE" id="PS50102"/>
    </source>
</evidence>
<dbReference type="Proteomes" id="UP001212152">
    <property type="component" value="Unassembled WGS sequence"/>
</dbReference>
<feature type="compositionally biased region" description="Pro residues" evidence="3">
    <location>
        <begin position="310"/>
        <end position="323"/>
    </location>
</feature>
<evidence type="ECO:0000313" key="5">
    <source>
        <dbReference type="EMBL" id="KAJ3183444.1"/>
    </source>
</evidence>
<feature type="compositionally biased region" description="Basic and acidic residues" evidence="3">
    <location>
        <begin position="27"/>
        <end position="43"/>
    </location>
</feature>
<dbReference type="InterPro" id="IPR035979">
    <property type="entry name" value="RBD_domain_sf"/>
</dbReference>
<name>A0AAD5XUZ1_9FUNG</name>
<gene>
    <name evidence="5" type="ORF">HDU87_006763</name>
</gene>
<dbReference type="AlphaFoldDB" id="A0AAD5XUZ1"/>
<evidence type="ECO:0000256" key="2">
    <source>
        <dbReference type="PROSITE-ProRule" id="PRU00176"/>
    </source>
</evidence>
<feature type="domain" description="RRM" evidence="4">
    <location>
        <begin position="214"/>
        <end position="287"/>
    </location>
</feature>
<reference evidence="5" key="1">
    <citation type="submission" date="2020-05" db="EMBL/GenBank/DDBJ databases">
        <title>Phylogenomic resolution of chytrid fungi.</title>
        <authorList>
            <person name="Stajich J.E."/>
            <person name="Amses K."/>
            <person name="Simmons R."/>
            <person name="Seto K."/>
            <person name="Myers J."/>
            <person name="Bonds A."/>
            <person name="Quandt C.A."/>
            <person name="Barry K."/>
            <person name="Liu P."/>
            <person name="Grigoriev I."/>
            <person name="Longcore J.E."/>
            <person name="James T.Y."/>
        </authorList>
    </citation>
    <scope>NUCLEOTIDE SEQUENCE</scope>
    <source>
        <strain evidence="5">JEL0379</strain>
    </source>
</reference>
<evidence type="ECO:0000256" key="3">
    <source>
        <dbReference type="SAM" id="MobiDB-lite"/>
    </source>
</evidence>
<dbReference type="Pfam" id="PF00076">
    <property type="entry name" value="RRM_1"/>
    <property type="match status" value="2"/>
</dbReference>
<dbReference type="GO" id="GO:0003729">
    <property type="term" value="F:mRNA binding"/>
    <property type="evidence" value="ECO:0007669"/>
    <property type="project" value="TreeGrafter"/>
</dbReference>
<accession>A0AAD5XUZ1</accession>
<dbReference type="GO" id="GO:0005737">
    <property type="term" value="C:cytoplasm"/>
    <property type="evidence" value="ECO:0007669"/>
    <property type="project" value="TreeGrafter"/>
</dbReference>
<feature type="region of interest" description="Disordered" evidence="3">
    <location>
        <begin position="364"/>
        <end position="416"/>
    </location>
</feature>
<sequence>MDDATISLTDPMETIDTPGPDAAYDAEETRDSRDLRERDDARRGSTSRTANGGGSGTGVTSPVKHEGGSSSAAAAGGGDRSYRGRNRDAGRQASKFSGGPRDPSRPSNKDCRVYVGNLAYTAELEDLKSYMRSAGEIVFADILTLPGGRSKGCGIVEYATPEEAQNAIRDLNDTQLMGRSVFIREDREADVRLGSSSGGALHYGGRRGGRADGCSLFVGNLPYTIGWQDLKDHFRQAGRVARADVLEGPDRRSRGMGTVVFETPEEAANAISMFDRTDFLGRRLEVREVGINVVLFLDRGPHVGGGRGLPPAPYRPYDRPAPPRGGYESRGYYRDDYGYPPPAPPSRDYYGGGYGGPAPYAGGGGYGGRYEGDQGGYYGGYGAPPPPHGHGGEYGASSAYPPDARGGYRGAERPYY</sequence>
<evidence type="ECO:0000313" key="6">
    <source>
        <dbReference type="Proteomes" id="UP001212152"/>
    </source>
</evidence>
<dbReference type="InterPro" id="IPR050374">
    <property type="entry name" value="RRT5_SRSF_SR"/>
</dbReference>
<proteinExistence type="predicted"/>
<organism evidence="5 6">
    <name type="scientific">Geranomyces variabilis</name>
    <dbReference type="NCBI Taxonomy" id="109894"/>
    <lineage>
        <taxon>Eukaryota</taxon>
        <taxon>Fungi</taxon>
        <taxon>Fungi incertae sedis</taxon>
        <taxon>Chytridiomycota</taxon>
        <taxon>Chytridiomycota incertae sedis</taxon>
        <taxon>Chytridiomycetes</taxon>
        <taxon>Spizellomycetales</taxon>
        <taxon>Powellomycetaceae</taxon>
        <taxon>Geranomyces</taxon>
    </lineage>
</organism>
<dbReference type="GO" id="GO:0005634">
    <property type="term" value="C:nucleus"/>
    <property type="evidence" value="ECO:0007669"/>
    <property type="project" value="TreeGrafter"/>
</dbReference>
<feature type="compositionally biased region" description="Gly residues" evidence="3">
    <location>
        <begin position="364"/>
        <end position="382"/>
    </location>
</feature>
<feature type="region of interest" description="Disordered" evidence="3">
    <location>
        <begin position="305"/>
        <end position="350"/>
    </location>
</feature>
<dbReference type="PROSITE" id="PS50102">
    <property type="entry name" value="RRM"/>
    <property type="match status" value="2"/>
</dbReference>
<keyword evidence="1 2" id="KW-0694">RNA-binding</keyword>
<dbReference type="EMBL" id="JADGJQ010000006">
    <property type="protein sequence ID" value="KAJ3183444.1"/>
    <property type="molecule type" value="Genomic_DNA"/>
</dbReference>
<comment type="caution">
    <text evidence="5">The sequence shown here is derived from an EMBL/GenBank/DDBJ whole genome shotgun (WGS) entry which is preliminary data.</text>
</comment>
<keyword evidence="6" id="KW-1185">Reference proteome</keyword>